<dbReference type="PROSITE" id="PS51736">
    <property type="entry name" value="RECOMBINASES_3"/>
    <property type="match status" value="2"/>
</dbReference>
<evidence type="ECO:0000256" key="1">
    <source>
        <dbReference type="ARBA" id="ARBA00023125"/>
    </source>
</evidence>
<dbReference type="InterPro" id="IPR006119">
    <property type="entry name" value="Resolv_N"/>
</dbReference>
<evidence type="ECO:0000313" key="5">
    <source>
        <dbReference type="EMBL" id="MEQ2464716.1"/>
    </source>
</evidence>
<dbReference type="CDD" id="cd00338">
    <property type="entry name" value="Ser_Recombinase"/>
    <property type="match status" value="2"/>
</dbReference>
<accession>A0ABV1EUE2</accession>
<dbReference type="InterPro" id="IPR025827">
    <property type="entry name" value="Zn_ribbon_recom_dom"/>
</dbReference>
<evidence type="ECO:0000259" key="3">
    <source>
        <dbReference type="PROSITE" id="PS51736"/>
    </source>
</evidence>
<gene>
    <name evidence="5" type="ORF">WMO63_03420</name>
</gene>
<keyword evidence="2" id="KW-0233">DNA recombination</keyword>
<dbReference type="InterPro" id="IPR011109">
    <property type="entry name" value="DNA_bind_recombinase_dom"/>
</dbReference>
<dbReference type="SMART" id="SM00857">
    <property type="entry name" value="Resolvase"/>
    <property type="match status" value="2"/>
</dbReference>
<organism evidence="5 6">
    <name type="scientific">Niallia hominis</name>
    <dbReference type="NCBI Taxonomy" id="3133173"/>
    <lineage>
        <taxon>Bacteria</taxon>
        <taxon>Bacillati</taxon>
        <taxon>Bacillota</taxon>
        <taxon>Bacilli</taxon>
        <taxon>Bacillales</taxon>
        <taxon>Bacillaceae</taxon>
        <taxon>Niallia</taxon>
    </lineage>
</organism>
<dbReference type="Gene3D" id="3.90.1750.20">
    <property type="entry name" value="Putative Large Serine Recombinase, Chain B, Domain 2"/>
    <property type="match status" value="2"/>
</dbReference>
<dbReference type="Pfam" id="PF13408">
    <property type="entry name" value="Zn_ribbon_recom"/>
    <property type="match status" value="1"/>
</dbReference>
<feature type="domain" description="Recombinase" evidence="4">
    <location>
        <begin position="174"/>
        <end position="302"/>
    </location>
</feature>
<evidence type="ECO:0000256" key="2">
    <source>
        <dbReference type="ARBA" id="ARBA00023172"/>
    </source>
</evidence>
<dbReference type="RefSeq" id="WP_349204217.1">
    <property type="nucleotide sequence ID" value="NZ_JBBMFN010000004.1"/>
</dbReference>
<dbReference type="EMBL" id="JBBMFN010000004">
    <property type="protein sequence ID" value="MEQ2464716.1"/>
    <property type="molecule type" value="Genomic_DNA"/>
</dbReference>
<dbReference type="Pfam" id="PF07508">
    <property type="entry name" value="Recombinase"/>
    <property type="match status" value="2"/>
</dbReference>
<dbReference type="Proteomes" id="UP001465426">
    <property type="component" value="Unassembled WGS sequence"/>
</dbReference>
<reference evidence="5 6" key="1">
    <citation type="submission" date="2024-03" db="EMBL/GenBank/DDBJ databases">
        <title>Human intestinal bacterial collection.</title>
        <authorList>
            <person name="Pauvert C."/>
            <person name="Hitch T.C.A."/>
            <person name="Clavel T."/>
        </authorList>
    </citation>
    <scope>NUCLEOTIDE SEQUENCE [LARGE SCALE GENOMIC DNA]</scope>
    <source>
        <strain evidence="5 6">CLA-SR-H024</strain>
    </source>
</reference>
<protein>
    <submittedName>
        <fullName evidence="5">Recombinase family protein</fullName>
    </submittedName>
</protein>
<dbReference type="InterPro" id="IPR036162">
    <property type="entry name" value="Resolvase-like_N_sf"/>
</dbReference>
<name>A0ABV1EUE2_9BACI</name>
<dbReference type="Pfam" id="PF00239">
    <property type="entry name" value="Resolvase"/>
    <property type="match status" value="2"/>
</dbReference>
<keyword evidence="1" id="KW-0238">DNA-binding</keyword>
<comment type="caution">
    <text evidence="5">The sequence shown here is derived from an EMBL/GenBank/DDBJ whole genome shotgun (WGS) entry which is preliminary data.</text>
</comment>
<sequence length="1106" mass="129214">MGNISAPSISGSKEKEMIRVAAYCRTSTSHDEMTKSLENQVRHYTRFIREQENFKLVGIYYDRGKSGMTKEKRPGFQRLLRHCEEQKIDLILTKSVSRFSRNSKDLLEIVDHLKELGISVYFERENINTSDLKNKFFLTAIAAIAQEESRTISEITKWGFEKRFQKGIPHFQPQLGYNVIENKNASVVTINEDEAAVVREVFERFLGGMAKVEIARLMMERGIKTAKGNDVWTGSTVDKILTNQNYTGDKLTNKTIGNIFEGKSTRNIGTEKQYLIENSHPAIVSRETFQKAQAILEKNKRVSKQPAKPPRKFSLSKRVICGYCNNNFNFRTQKAWSCRKRIVSKKSCMSEEVPETELFEMMKTAIERRYGFSNIKDLKRALDDIKHVNRNDHFEYKRLMYFSELEMLQETGQATNDLTIRGRDEIEKELQQFEEWATKIEEDRKYRNQASEWLEKVTSIERFFKELTIDYLRAWVISITVYSKETCIIKWFDQEETKIGDCRVPENVQELTNSIQHPTPKKELSEAPKQKGVPKLNQTIEGEVAVHETNPTTLYHNVKKEFNLYANQLYRQVERKKDQPKIRTAAYARISTEVPHQLGSLETQIAYYTYYILKDPNQSLVKVYADKGVSGTNTEHRAEFQRLIEDCKKGKIDRIITKSVSRFARNTVDVLETVRMLKALKPPVEVVFQKENIRTLDEDGEVMLTVYSGLAQEESRSLAESVAWGKRRLAERGQFKTKYARYGYEYDEDENLVINPEQAEVIRRIYRELLAGKTTNQICNGLTEDGIETARGRKKWHSTSMDSMITNPIYCGDFVYQRYYVTDTLAGRQAENRGELPQYTIRDHHPAIVSREDWEAAQQIMNNRSENRKGSKKRPHDRQEFFNIFHCSECGAPVIHVRSSKGGVHYWRCRTAEKKYVEETCEVRGFREISMEHTFMALLQEMKNNEGVKDDIRQAFKDHAPDDDERKRIEQVKEEMQQLYYQLYDTVEEGEKHGGDPSQIKAITDQIVELQNQIYEFEDREQKGHEAEKDLAWFLEELEGIQDFKPDKERIDFRPDIFSRIVEKGVIHPDGRIVYDLKFGMQLTVTGNEKMAWRLRKKGKPRKRKK</sequence>
<feature type="domain" description="Recombinase" evidence="4">
    <location>
        <begin position="741"/>
        <end position="867"/>
    </location>
</feature>
<evidence type="ECO:0000313" key="6">
    <source>
        <dbReference type="Proteomes" id="UP001465426"/>
    </source>
</evidence>
<dbReference type="PANTHER" id="PTHR30461">
    <property type="entry name" value="DNA-INVERTASE FROM LAMBDOID PROPHAGE"/>
    <property type="match status" value="1"/>
</dbReference>
<dbReference type="SUPFAM" id="SSF53041">
    <property type="entry name" value="Resolvase-like"/>
    <property type="match status" value="2"/>
</dbReference>
<feature type="domain" description="Resolvase/invertase-type recombinase catalytic" evidence="3">
    <location>
        <begin position="583"/>
        <end position="733"/>
    </location>
</feature>
<dbReference type="PANTHER" id="PTHR30461:SF2">
    <property type="entry name" value="SERINE RECOMBINASE PINE-RELATED"/>
    <property type="match status" value="1"/>
</dbReference>
<proteinExistence type="predicted"/>
<evidence type="ECO:0000259" key="4">
    <source>
        <dbReference type="PROSITE" id="PS51737"/>
    </source>
</evidence>
<dbReference type="PROSITE" id="PS51737">
    <property type="entry name" value="RECOMBINASE_DNA_BIND"/>
    <property type="match status" value="2"/>
</dbReference>
<dbReference type="Gene3D" id="3.40.50.1390">
    <property type="entry name" value="Resolvase, N-terminal catalytic domain"/>
    <property type="match status" value="2"/>
</dbReference>
<dbReference type="InterPro" id="IPR038109">
    <property type="entry name" value="DNA_bind_recomb_sf"/>
</dbReference>
<dbReference type="InterPro" id="IPR050639">
    <property type="entry name" value="SSR_resolvase"/>
</dbReference>
<keyword evidence="6" id="KW-1185">Reference proteome</keyword>
<feature type="domain" description="Resolvase/invertase-type recombinase catalytic" evidence="3">
    <location>
        <begin position="19"/>
        <end position="167"/>
    </location>
</feature>